<evidence type="ECO:0000256" key="5">
    <source>
        <dbReference type="ARBA" id="ARBA00022691"/>
    </source>
</evidence>
<keyword evidence="3 8" id="KW-0489">Methyltransferase</keyword>
<name>A0A6B2G4U6_MYXSQ</name>
<evidence type="ECO:0000256" key="6">
    <source>
        <dbReference type="ARBA" id="ARBA00022694"/>
    </source>
</evidence>
<dbReference type="InterPro" id="IPR029063">
    <property type="entry name" value="SAM-dependent_MTases_sf"/>
</dbReference>
<sequence length="145" mass="16921">MCSKEEQLSMPRKRDFRQRAHNNPLTDNTFNHPESSDHLSLSEIYPKFLLINEKVEFLDIGCGYGGLLFNISEKYSQKLMMGMEIRSKVHEYTVQKVKSLQSAGTHKNISFVRTNAMKYLPFYFKKGQVLTKYINKVIKNICFIS</sequence>
<evidence type="ECO:0000256" key="3">
    <source>
        <dbReference type="ARBA" id="ARBA00022603"/>
    </source>
</evidence>
<dbReference type="EMBL" id="GHBR01002460">
    <property type="protein sequence ID" value="NDJ97255.1"/>
    <property type="molecule type" value="Transcribed_RNA"/>
</dbReference>
<proteinExistence type="predicted"/>
<evidence type="ECO:0000313" key="8">
    <source>
        <dbReference type="EMBL" id="NDJ97255.1"/>
    </source>
</evidence>
<dbReference type="PANTHER" id="PTHR23417:SF16">
    <property type="entry name" value="TRNA (GUANINE-N(7)-)-METHYLTRANSFERASE"/>
    <property type="match status" value="1"/>
</dbReference>
<feature type="region of interest" description="Disordered" evidence="7">
    <location>
        <begin position="1"/>
        <end position="34"/>
    </location>
</feature>
<comment type="catalytic activity">
    <reaction evidence="1">
        <text>guanosine(46) in tRNA + S-adenosyl-L-methionine = N(7)-methylguanosine(46) in tRNA + S-adenosyl-L-homocysteine</text>
        <dbReference type="Rhea" id="RHEA:42708"/>
        <dbReference type="Rhea" id="RHEA-COMP:10188"/>
        <dbReference type="Rhea" id="RHEA-COMP:10189"/>
        <dbReference type="ChEBI" id="CHEBI:57856"/>
        <dbReference type="ChEBI" id="CHEBI:59789"/>
        <dbReference type="ChEBI" id="CHEBI:74269"/>
        <dbReference type="ChEBI" id="CHEBI:74480"/>
        <dbReference type="EC" id="2.1.1.33"/>
    </reaction>
</comment>
<dbReference type="GO" id="GO:0043527">
    <property type="term" value="C:tRNA methyltransferase complex"/>
    <property type="evidence" value="ECO:0007669"/>
    <property type="project" value="TreeGrafter"/>
</dbReference>
<evidence type="ECO:0000256" key="2">
    <source>
        <dbReference type="ARBA" id="ARBA00011977"/>
    </source>
</evidence>
<evidence type="ECO:0000256" key="7">
    <source>
        <dbReference type="SAM" id="MobiDB-lite"/>
    </source>
</evidence>
<dbReference type="SUPFAM" id="SSF53335">
    <property type="entry name" value="S-adenosyl-L-methionine-dependent methyltransferases"/>
    <property type="match status" value="1"/>
</dbReference>
<dbReference type="PANTHER" id="PTHR23417">
    <property type="entry name" value="3-DEOXY-D-MANNO-OCTULOSONIC-ACID TRANSFERASE/TRNA GUANINE-N 7 - -METHYLTRANSFERASE"/>
    <property type="match status" value="1"/>
</dbReference>
<accession>A0A6B2G4U6</accession>
<evidence type="ECO:0000256" key="4">
    <source>
        <dbReference type="ARBA" id="ARBA00022679"/>
    </source>
</evidence>
<keyword evidence="4 8" id="KW-0808">Transferase</keyword>
<reference evidence="8" key="1">
    <citation type="submission" date="2018-11" db="EMBL/GenBank/DDBJ databases">
        <title>Myxobolus squamalis genome and transcriptome.</title>
        <authorList>
            <person name="Yahalomi D."/>
            <person name="Atkinson S.D."/>
            <person name="Neuhof M."/>
            <person name="Chang E.S."/>
            <person name="Philippe H."/>
            <person name="Cartwright P."/>
            <person name="Bartholomew J.L."/>
            <person name="Huchon D."/>
        </authorList>
    </citation>
    <scope>NUCLEOTIDE SEQUENCE</scope>
    <source>
        <strain evidence="8">71B08</strain>
        <tissue evidence="8">Whole</tissue>
    </source>
</reference>
<evidence type="ECO:0000256" key="1">
    <source>
        <dbReference type="ARBA" id="ARBA00000142"/>
    </source>
</evidence>
<keyword evidence="5" id="KW-0949">S-adenosyl-L-methionine</keyword>
<dbReference type="InterPro" id="IPR003358">
    <property type="entry name" value="tRNA_(Gua-N-7)_MeTrfase_Trmb"/>
</dbReference>
<protein>
    <recommendedName>
        <fullName evidence="2">tRNA (guanine(46)-N(7))-methyltransferase</fullName>
        <ecNumber evidence="2">2.1.1.33</ecNumber>
    </recommendedName>
</protein>
<dbReference type="AlphaFoldDB" id="A0A6B2G4U6"/>
<dbReference type="PROSITE" id="PS51625">
    <property type="entry name" value="SAM_MT_TRMB"/>
    <property type="match status" value="1"/>
</dbReference>
<feature type="compositionally biased region" description="Polar residues" evidence="7">
    <location>
        <begin position="21"/>
        <end position="33"/>
    </location>
</feature>
<dbReference type="Pfam" id="PF02390">
    <property type="entry name" value="Methyltransf_4"/>
    <property type="match status" value="1"/>
</dbReference>
<dbReference type="Gene3D" id="3.40.50.150">
    <property type="entry name" value="Vaccinia Virus protein VP39"/>
    <property type="match status" value="1"/>
</dbReference>
<dbReference type="EC" id="2.1.1.33" evidence="2"/>
<organism evidence="8">
    <name type="scientific">Myxobolus squamalis</name>
    <name type="common">Myxosporean</name>
    <dbReference type="NCBI Taxonomy" id="59785"/>
    <lineage>
        <taxon>Eukaryota</taxon>
        <taxon>Metazoa</taxon>
        <taxon>Cnidaria</taxon>
        <taxon>Myxozoa</taxon>
        <taxon>Myxosporea</taxon>
        <taxon>Bivalvulida</taxon>
        <taxon>Platysporina</taxon>
        <taxon>Myxobolidae</taxon>
        <taxon>Myxobolus</taxon>
    </lineage>
</organism>
<keyword evidence="6" id="KW-0819">tRNA processing</keyword>
<dbReference type="GO" id="GO:0008176">
    <property type="term" value="F:tRNA (guanine(46)-N7)-methyltransferase activity"/>
    <property type="evidence" value="ECO:0007669"/>
    <property type="project" value="UniProtKB-EC"/>
</dbReference>